<dbReference type="GO" id="GO:0001716">
    <property type="term" value="F:L-amino-acid oxidase activity"/>
    <property type="evidence" value="ECO:0007669"/>
    <property type="project" value="TreeGrafter"/>
</dbReference>
<protein>
    <recommendedName>
        <fullName evidence="2">Amine oxidase domain-containing protein</fullName>
    </recommendedName>
</protein>
<evidence type="ECO:0000313" key="4">
    <source>
        <dbReference type="Proteomes" id="UP000784919"/>
    </source>
</evidence>
<feature type="signal peptide" evidence="1">
    <location>
        <begin position="1"/>
        <end position="20"/>
    </location>
</feature>
<proteinExistence type="predicted"/>
<dbReference type="SUPFAM" id="SSF54373">
    <property type="entry name" value="FAD-linked reductases, C-terminal domain"/>
    <property type="match status" value="1"/>
</dbReference>
<dbReference type="Gene3D" id="3.90.660.10">
    <property type="match status" value="1"/>
</dbReference>
<evidence type="ECO:0000256" key="1">
    <source>
        <dbReference type="SAM" id="SignalP"/>
    </source>
</evidence>
<evidence type="ECO:0000259" key="2">
    <source>
        <dbReference type="Pfam" id="PF01593"/>
    </source>
</evidence>
<dbReference type="InterPro" id="IPR002937">
    <property type="entry name" value="Amino_oxidase"/>
</dbReference>
<feature type="chain" id="PRO_5040214826" description="Amine oxidase domain-containing protein" evidence="1">
    <location>
        <begin position="21"/>
        <end position="688"/>
    </location>
</feature>
<reference evidence="3" key="1">
    <citation type="journal article" date="2020" name="bioRxiv">
        <title>Whole genome comparisons of ergot fungi reveals the divergence and evolution of species within the genus Claviceps are the result of varying mechanisms driving genome evolution and host range expansion.</title>
        <authorList>
            <person name="Wyka S.A."/>
            <person name="Mondo S.J."/>
            <person name="Liu M."/>
            <person name="Dettman J."/>
            <person name="Nalam V."/>
            <person name="Broders K.D."/>
        </authorList>
    </citation>
    <scope>NUCLEOTIDE SEQUENCE</scope>
    <source>
        <strain evidence="3">CCC 1102</strain>
    </source>
</reference>
<dbReference type="SUPFAM" id="SSF51905">
    <property type="entry name" value="FAD/NAD(P)-binding domain"/>
    <property type="match status" value="1"/>
</dbReference>
<feature type="domain" description="Amine oxidase" evidence="2">
    <location>
        <begin position="179"/>
        <end position="664"/>
    </location>
</feature>
<dbReference type="GO" id="GO:0009063">
    <property type="term" value="P:amino acid catabolic process"/>
    <property type="evidence" value="ECO:0007669"/>
    <property type="project" value="TreeGrafter"/>
</dbReference>
<sequence length="688" mass="77192">MLSRACCHWAAALLVATSAAQDSLPLTIETSGDLDSPLANIRVSNSDHVAGVIAFTYGLCTSKSLAQSHHEIASAEIGAGEKRLVWIIPDDAPSHGCVSAWNGSGKLVGQSKAQDLRVVKRQIAKRADDNSSIPMTKSNHFDPLGPWFDGIKFVKQREPSVVDVQAAKDKEIAIVGAGISGLMTYLILNQSGFTNLTILEASDRIGGRIHTTYLTGGPFNYSYQDLGAMKLPLDYTDPHSGDSMNISDFQLVYNLIEEMNRLNKDDEDLQMDLIPWLEDSDNGLMDYQGVRMNNGLPPTKKQTEENGTLLRPDVDNAKTASLRKKERKGLPGREFMVEMAKSMYKAHRKWIDGRVGDKQKGDRWSEFEYLSQHLRGDLNSTDILTEYDNPAGSFWTYIINYFYEYTDNWRTIDGGMGRLPDSFGPLIEDDLRLNTTVERVDYEDDRVSFQWRRNWRDPTAQTSSFDYAVVSVPFTVVRQWRLPAFPATMNNAIHNLVYDSCCKVVLEYSERFWEHLPAPIYGSCSTETDIPGVGFACYPSYNINSTGPAVIIGSYVEGTVNHEMSRLVTMSDEEHAHYILDAMTEIHGEHTRKLFTGKFARKCWSMDPYSAGAWASPTAGQHELYMPEYFKVHSNMIFVGEHTSFTHGWISSALDSAIRGSVQLLLELGLVDEAKTVVRKWMAGWIKL</sequence>
<evidence type="ECO:0000313" key="3">
    <source>
        <dbReference type="EMBL" id="KAG5964757.1"/>
    </source>
</evidence>
<organism evidence="3 4">
    <name type="scientific">Claviceps arundinis</name>
    <dbReference type="NCBI Taxonomy" id="1623583"/>
    <lineage>
        <taxon>Eukaryota</taxon>
        <taxon>Fungi</taxon>
        <taxon>Dikarya</taxon>
        <taxon>Ascomycota</taxon>
        <taxon>Pezizomycotina</taxon>
        <taxon>Sordariomycetes</taxon>
        <taxon>Hypocreomycetidae</taxon>
        <taxon>Hypocreales</taxon>
        <taxon>Clavicipitaceae</taxon>
        <taxon>Claviceps</taxon>
    </lineage>
</organism>
<dbReference type="EMBL" id="SRPS01000164">
    <property type="protein sequence ID" value="KAG5964757.1"/>
    <property type="molecule type" value="Genomic_DNA"/>
</dbReference>
<gene>
    <name evidence="3" type="ORF">E4U56_002088</name>
</gene>
<dbReference type="PANTHER" id="PTHR10742:SF382">
    <property type="entry name" value="AMINE OXIDASE DOMAIN-CONTAINING PROTEIN"/>
    <property type="match status" value="1"/>
</dbReference>
<keyword evidence="1" id="KW-0732">Signal</keyword>
<accession>A0A9P7MRK4</accession>
<dbReference type="Proteomes" id="UP000784919">
    <property type="component" value="Unassembled WGS sequence"/>
</dbReference>
<comment type="caution">
    <text evidence="3">The sequence shown here is derived from an EMBL/GenBank/DDBJ whole genome shotgun (WGS) entry which is preliminary data.</text>
</comment>
<dbReference type="OrthoDB" id="7777654at2759"/>
<dbReference type="InterPro" id="IPR050281">
    <property type="entry name" value="Flavin_monoamine_oxidase"/>
</dbReference>
<dbReference type="PANTHER" id="PTHR10742">
    <property type="entry name" value="FLAVIN MONOAMINE OXIDASE"/>
    <property type="match status" value="1"/>
</dbReference>
<dbReference type="InterPro" id="IPR036188">
    <property type="entry name" value="FAD/NAD-bd_sf"/>
</dbReference>
<dbReference type="AlphaFoldDB" id="A0A9P7MRK4"/>
<dbReference type="Pfam" id="PF01593">
    <property type="entry name" value="Amino_oxidase"/>
    <property type="match status" value="1"/>
</dbReference>
<name>A0A9P7MRK4_9HYPO</name>
<dbReference type="Gene3D" id="1.20.1440.240">
    <property type="match status" value="1"/>
</dbReference>
<dbReference type="Gene3D" id="3.50.50.60">
    <property type="entry name" value="FAD/NAD(P)-binding domain"/>
    <property type="match status" value="1"/>
</dbReference>